<dbReference type="Proteomes" id="UP000324222">
    <property type="component" value="Unassembled WGS sequence"/>
</dbReference>
<dbReference type="AlphaFoldDB" id="A0A5B7GKL1"/>
<organism evidence="1 2">
    <name type="scientific">Portunus trituberculatus</name>
    <name type="common">Swimming crab</name>
    <name type="synonym">Neptunus trituberculatus</name>
    <dbReference type="NCBI Taxonomy" id="210409"/>
    <lineage>
        <taxon>Eukaryota</taxon>
        <taxon>Metazoa</taxon>
        <taxon>Ecdysozoa</taxon>
        <taxon>Arthropoda</taxon>
        <taxon>Crustacea</taxon>
        <taxon>Multicrustacea</taxon>
        <taxon>Malacostraca</taxon>
        <taxon>Eumalacostraca</taxon>
        <taxon>Eucarida</taxon>
        <taxon>Decapoda</taxon>
        <taxon>Pleocyemata</taxon>
        <taxon>Brachyura</taxon>
        <taxon>Eubrachyura</taxon>
        <taxon>Portunoidea</taxon>
        <taxon>Portunidae</taxon>
        <taxon>Portuninae</taxon>
        <taxon>Portunus</taxon>
    </lineage>
</organism>
<dbReference type="EMBL" id="VSRR010016645">
    <property type="protein sequence ID" value="MPC59522.1"/>
    <property type="molecule type" value="Genomic_DNA"/>
</dbReference>
<reference evidence="1 2" key="1">
    <citation type="submission" date="2019-05" db="EMBL/GenBank/DDBJ databases">
        <title>Another draft genome of Portunus trituberculatus and its Hox gene families provides insights of decapod evolution.</title>
        <authorList>
            <person name="Jeong J.-H."/>
            <person name="Song I."/>
            <person name="Kim S."/>
            <person name="Choi T."/>
            <person name="Kim D."/>
            <person name="Ryu S."/>
            <person name="Kim W."/>
        </authorList>
    </citation>
    <scope>NUCLEOTIDE SEQUENCE [LARGE SCALE GENOMIC DNA]</scope>
    <source>
        <tissue evidence="1">Muscle</tissue>
    </source>
</reference>
<accession>A0A5B7GKL1</accession>
<gene>
    <name evidence="1" type="ORF">E2C01_053545</name>
</gene>
<evidence type="ECO:0000313" key="2">
    <source>
        <dbReference type="Proteomes" id="UP000324222"/>
    </source>
</evidence>
<protein>
    <submittedName>
        <fullName evidence="1">Uncharacterized protein</fullName>
    </submittedName>
</protein>
<sequence>MYFQWAVGNVLGVNGGRGSSGPIARWIHFCDVVPPFVIKPPWYVPYIYYLRCNFNFVMDLVQRRVRLYFVAPQ</sequence>
<keyword evidence="2" id="KW-1185">Reference proteome</keyword>
<name>A0A5B7GKL1_PORTR</name>
<evidence type="ECO:0000313" key="1">
    <source>
        <dbReference type="EMBL" id="MPC59522.1"/>
    </source>
</evidence>
<comment type="caution">
    <text evidence="1">The sequence shown here is derived from an EMBL/GenBank/DDBJ whole genome shotgun (WGS) entry which is preliminary data.</text>
</comment>
<proteinExistence type="predicted"/>